<accession>A0ABQ9HP69</accession>
<proteinExistence type="predicted"/>
<gene>
    <name evidence="2" type="ORF">PR048_012367</name>
</gene>
<dbReference type="PANTHER" id="PTHR16228:SF7">
    <property type="entry name" value="SLC41A_MGTE INTEGRAL MEMBRANE DOMAIN-CONTAINING PROTEIN"/>
    <property type="match status" value="1"/>
</dbReference>
<comment type="caution">
    <text evidence="2">The sequence shown here is derived from an EMBL/GenBank/DDBJ whole genome shotgun (WGS) entry which is preliminary data.</text>
</comment>
<evidence type="ECO:0000256" key="1">
    <source>
        <dbReference type="SAM" id="MobiDB-lite"/>
    </source>
</evidence>
<feature type="region of interest" description="Disordered" evidence="1">
    <location>
        <begin position="658"/>
        <end position="694"/>
    </location>
</feature>
<keyword evidence="3" id="KW-1185">Reference proteome</keyword>
<evidence type="ECO:0000313" key="2">
    <source>
        <dbReference type="EMBL" id="KAJ8886158.1"/>
    </source>
</evidence>
<name>A0ABQ9HP69_9NEOP</name>
<dbReference type="Proteomes" id="UP001159363">
    <property type="component" value="Chromosome X"/>
</dbReference>
<dbReference type="PANTHER" id="PTHR16228">
    <property type="entry name" value="DIVALENT CATION TRANSPORTER SOLUTE CARRIER FAMILY 41"/>
    <property type="match status" value="1"/>
</dbReference>
<evidence type="ECO:0000313" key="3">
    <source>
        <dbReference type="Proteomes" id="UP001159363"/>
    </source>
</evidence>
<sequence>MTPASERWGLFRDNLEYPEEAQEIGEAKKDKWCLLVNAGDYHKVLLVGPLHLFAPLRLANNSSDRRNKSSLSLALSLSLSLSRSVPLAQARHETYQRSDIVISQYHPTRRIHKDGVAMGELRGGTSKSLSEQMMSFRNKTDFSRLYTEVTFAIGSEFIRYTLDDSTPIANLQGYKKRIPYCQMWNNTGGTANEQTPEEFFSPKYGCPSEESSTHDRFCYPTSISGDLFGLLGTAGAERLACSPPTKANRVPSRPGQSQIFACGNRVGRCHWSAGFLGDLPFPQPLHSDATPYSSLKASLLRAAQIFSLFCLLATCLCEKTFSQSTGQSELVYYNIVNLRFVGRHSKRSTHCSPPTKAKRVQSPAVSLQIFASRNSAGRCRWSTGFLGHHPFPPHLYSGSAPFSPHLTLIGCQDIVVKSSPNLSTQLNERGYEIKGKIDFKRIYTEVTFAIGPEFIRHALDDSAPKANLQGNKKRIPYCQMCGKEDWLAPLIISCYVLITPLWVWIAKNHEHTREVLHSGWTPVMAAMLISRSDLLFTLFPLLTSPSPPRRTGFNPRNGDSGFSQLGIVPDLESPPPLHSGAAPFAPLFTLVGSQDIVLKSRLNLWTELNSTQLATLGFNRVRIVGSEQANHSATVAPKNLLITTLELRNVCVTERVKKPSQHSPGVISRKHGKPKSGWPFLDPTPSPEHSVQTQPEWPYTDEAYVYITYTRSRDRRTDGRLPDETDGCEHRLKMRQTDLAGCAQPFSVSQH</sequence>
<reference evidence="2 3" key="1">
    <citation type="submission" date="2023-02" db="EMBL/GenBank/DDBJ databases">
        <title>LHISI_Scaffold_Assembly.</title>
        <authorList>
            <person name="Stuart O.P."/>
            <person name="Cleave R."/>
            <person name="Magrath M.J.L."/>
            <person name="Mikheyev A.S."/>
        </authorList>
    </citation>
    <scope>NUCLEOTIDE SEQUENCE [LARGE SCALE GENOMIC DNA]</scope>
    <source>
        <strain evidence="2">Daus_M_001</strain>
        <tissue evidence="2">Leg muscle</tissue>
    </source>
</reference>
<dbReference type="EMBL" id="JARBHB010000004">
    <property type="protein sequence ID" value="KAJ8886158.1"/>
    <property type="molecule type" value="Genomic_DNA"/>
</dbReference>
<dbReference type="InterPro" id="IPR045349">
    <property type="entry name" value="SLC41A1-3"/>
</dbReference>
<protein>
    <submittedName>
        <fullName evidence="2">Uncharacterized protein</fullName>
    </submittedName>
</protein>
<organism evidence="2 3">
    <name type="scientific">Dryococelus australis</name>
    <dbReference type="NCBI Taxonomy" id="614101"/>
    <lineage>
        <taxon>Eukaryota</taxon>
        <taxon>Metazoa</taxon>
        <taxon>Ecdysozoa</taxon>
        <taxon>Arthropoda</taxon>
        <taxon>Hexapoda</taxon>
        <taxon>Insecta</taxon>
        <taxon>Pterygota</taxon>
        <taxon>Neoptera</taxon>
        <taxon>Polyneoptera</taxon>
        <taxon>Phasmatodea</taxon>
        <taxon>Verophasmatodea</taxon>
        <taxon>Anareolatae</taxon>
        <taxon>Phasmatidae</taxon>
        <taxon>Eurycanthinae</taxon>
        <taxon>Dryococelus</taxon>
    </lineage>
</organism>